<proteinExistence type="predicted"/>
<dbReference type="InterPro" id="IPR004375">
    <property type="entry name" value="NanQ/TabA/YiaL"/>
</dbReference>
<dbReference type="PANTHER" id="PTHR34986">
    <property type="entry name" value="EVOLVED BETA-GALACTOSIDASE SUBUNIT BETA"/>
    <property type="match status" value="1"/>
</dbReference>
<evidence type="ECO:0000313" key="1">
    <source>
        <dbReference type="EMBL" id="RIE04866.1"/>
    </source>
</evidence>
<dbReference type="InterPro" id="IPR037012">
    <property type="entry name" value="NanQ/TabA/YiaL_sf"/>
</dbReference>
<dbReference type="NCBIfam" id="TIGR00022">
    <property type="entry name" value="YhcH/YjgK/YiaL family protein"/>
    <property type="match status" value="1"/>
</dbReference>
<dbReference type="Proteomes" id="UP000266340">
    <property type="component" value="Unassembled WGS sequence"/>
</dbReference>
<evidence type="ECO:0000313" key="2">
    <source>
        <dbReference type="Proteomes" id="UP000266340"/>
    </source>
</evidence>
<organism evidence="1 2">
    <name type="scientific">Cohnella faecalis</name>
    <dbReference type="NCBI Taxonomy" id="2315694"/>
    <lineage>
        <taxon>Bacteria</taxon>
        <taxon>Bacillati</taxon>
        <taxon>Bacillota</taxon>
        <taxon>Bacilli</taxon>
        <taxon>Bacillales</taxon>
        <taxon>Paenibacillaceae</taxon>
        <taxon>Cohnella</taxon>
    </lineage>
</organism>
<dbReference type="Pfam" id="PF04074">
    <property type="entry name" value="DUF386"/>
    <property type="match status" value="1"/>
</dbReference>
<dbReference type="PANTHER" id="PTHR34986:SF1">
    <property type="entry name" value="PROTEIN YIAL"/>
    <property type="match status" value="1"/>
</dbReference>
<reference evidence="1 2" key="1">
    <citation type="submission" date="2018-09" db="EMBL/GenBank/DDBJ databases">
        <title>Cohnella cavernae sp. nov., isolated from a karst cave.</title>
        <authorList>
            <person name="Zhu H."/>
        </authorList>
    </citation>
    <scope>NUCLEOTIDE SEQUENCE [LARGE SCALE GENOMIC DNA]</scope>
    <source>
        <strain evidence="1 2">K2E09-144</strain>
    </source>
</reference>
<protein>
    <submittedName>
        <fullName evidence="1">DUF386 domain-containing protein</fullName>
    </submittedName>
</protein>
<dbReference type="SUPFAM" id="SSF51197">
    <property type="entry name" value="Clavaminate synthase-like"/>
    <property type="match status" value="1"/>
</dbReference>
<sequence length="160" mass="18300">MIFGDTGMTKTGEFGALHPVLRDALLRLERTDLKGMEPGKYEWDGDRLFLLVQESVTAPKTAKKPESHRRYVDIQLLIEGEEWIGYARKSVSHLSCEDELDAKDYALYEDPEDEIGLILRPGKFAIFFPDELHRPCVCLEAPVRIKKAVVKIDLILLEKE</sequence>
<dbReference type="Gene3D" id="2.60.120.370">
    <property type="entry name" value="YhcH/YjgK/YiaL"/>
    <property type="match status" value="1"/>
</dbReference>
<dbReference type="AlphaFoldDB" id="A0A398CND0"/>
<dbReference type="GO" id="GO:0005829">
    <property type="term" value="C:cytosol"/>
    <property type="evidence" value="ECO:0007669"/>
    <property type="project" value="TreeGrafter"/>
</dbReference>
<dbReference type="EMBL" id="QXJM01000023">
    <property type="protein sequence ID" value="RIE04866.1"/>
    <property type="molecule type" value="Genomic_DNA"/>
</dbReference>
<comment type="caution">
    <text evidence="1">The sequence shown here is derived from an EMBL/GenBank/DDBJ whole genome shotgun (WGS) entry which is preliminary data.</text>
</comment>
<name>A0A398CND0_9BACL</name>
<dbReference type="RefSeq" id="WP_119148066.1">
    <property type="nucleotide sequence ID" value="NZ_JBHSOV010000005.1"/>
</dbReference>
<keyword evidence="2" id="KW-1185">Reference proteome</keyword>
<gene>
    <name evidence="1" type="ORF">D3H35_05220</name>
</gene>
<accession>A0A398CND0</accession>